<dbReference type="Pfam" id="PF03067">
    <property type="entry name" value="LPMO_10"/>
    <property type="match status" value="1"/>
</dbReference>
<gene>
    <name evidence="9" type="ORF">BJX68DRAFT_270171</name>
</gene>
<organism evidence="9 10">
    <name type="scientific">Aspergillus pseudodeflectus</name>
    <dbReference type="NCBI Taxonomy" id="176178"/>
    <lineage>
        <taxon>Eukaryota</taxon>
        <taxon>Fungi</taxon>
        <taxon>Dikarya</taxon>
        <taxon>Ascomycota</taxon>
        <taxon>Pezizomycotina</taxon>
        <taxon>Eurotiomycetes</taxon>
        <taxon>Eurotiomycetidae</taxon>
        <taxon>Eurotiales</taxon>
        <taxon>Aspergillaceae</taxon>
        <taxon>Aspergillus</taxon>
        <taxon>Aspergillus subgen. Nidulantes</taxon>
    </lineage>
</organism>
<evidence type="ECO:0000256" key="7">
    <source>
        <dbReference type="SAM" id="SignalP"/>
    </source>
</evidence>
<dbReference type="InterPro" id="IPR004302">
    <property type="entry name" value="Cellulose/chitin-bd_N"/>
</dbReference>
<name>A0ABR4JTU9_9EURO</name>
<dbReference type="PANTHER" id="PTHR36575:SF2">
    <property type="entry name" value="CHITIN-BINDING TYPE-4 DOMAIN-CONTAINING PROTEIN-RELATED"/>
    <property type="match status" value="1"/>
</dbReference>
<dbReference type="InterPro" id="IPR052282">
    <property type="entry name" value="Starch-active_LPMO"/>
</dbReference>
<reference evidence="9 10" key="1">
    <citation type="submission" date="2024-07" db="EMBL/GenBank/DDBJ databases">
        <title>Section-level genome sequencing and comparative genomics of Aspergillus sections Usti and Cavernicolus.</title>
        <authorList>
            <consortium name="Lawrence Berkeley National Laboratory"/>
            <person name="Nybo J.L."/>
            <person name="Vesth T.C."/>
            <person name="Theobald S."/>
            <person name="Frisvad J.C."/>
            <person name="Larsen T.O."/>
            <person name="Kjaerboelling I."/>
            <person name="Rothschild-Mancinelli K."/>
            <person name="Lyhne E.K."/>
            <person name="Kogle M.E."/>
            <person name="Barry K."/>
            <person name="Clum A."/>
            <person name="Na H."/>
            <person name="Ledsgaard L."/>
            <person name="Lin J."/>
            <person name="Lipzen A."/>
            <person name="Kuo A."/>
            <person name="Riley R."/>
            <person name="Mondo S."/>
            <person name="LaButti K."/>
            <person name="Haridas S."/>
            <person name="Pangalinan J."/>
            <person name="Salamov A.A."/>
            <person name="Simmons B.A."/>
            <person name="Magnuson J.K."/>
            <person name="Chen J."/>
            <person name="Drula E."/>
            <person name="Henrissat B."/>
            <person name="Wiebenga A."/>
            <person name="Lubbers R.J."/>
            <person name="Gomes A.C."/>
            <person name="Macurrencykelacurrency M.R."/>
            <person name="Stajich J."/>
            <person name="Grigoriev I.V."/>
            <person name="Mortensen U.H."/>
            <person name="De vries R.P."/>
            <person name="Baker S.E."/>
            <person name="Andersen M.R."/>
        </authorList>
    </citation>
    <scope>NUCLEOTIDE SEQUENCE [LARGE SCALE GENOMIC DNA]</scope>
    <source>
        <strain evidence="9 10">CBS 756.74</strain>
    </source>
</reference>
<evidence type="ECO:0000259" key="8">
    <source>
        <dbReference type="Pfam" id="PF03067"/>
    </source>
</evidence>
<keyword evidence="5" id="KW-0325">Glycoprotein</keyword>
<keyword evidence="4" id="KW-1015">Disulfide bond</keyword>
<feature type="domain" description="Chitin-binding type-4" evidence="8">
    <location>
        <begin position="21"/>
        <end position="192"/>
    </location>
</feature>
<keyword evidence="7" id="KW-0732">Signal</keyword>
<evidence type="ECO:0000256" key="6">
    <source>
        <dbReference type="ARBA" id="ARBA00034311"/>
    </source>
</evidence>
<proteinExistence type="inferred from homology"/>
<evidence type="ECO:0000256" key="3">
    <source>
        <dbReference type="ARBA" id="ARBA00023008"/>
    </source>
</evidence>
<sequence>MLSSALLQAALLALICGVHGHAVVADPPPRKASGTFLNRPAHEAACGAAVVDVLENDIAGPIENAMAKADGDYNCNAYLCRGYQFEDNTDNVLAVSVGEVLYFHVDLIAGHHPGYANVSIVDTSTNEVLGDPLRSWDDWPNHLSGPPRDDIDFNVTIPDSLGSSCNEAGNCVIQWYWYASGNKQTYESCHDFYVVG</sequence>
<dbReference type="PANTHER" id="PTHR36575">
    <property type="entry name" value="BINDING PROTEIN, PUTATIVE (AFU_ORTHOLOGUE AFUA_1G14430)-RELATED"/>
    <property type="match status" value="1"/>
</dbReference>
<keyword evidence="10" id="KW-1185">Reference proteome</keyword>
<feature type="chain" id="PRO_5045320157" description="Chitin-binding type-4 domain-containing protein" evidence="7">
    <location>
        <begin position="21"/>
        <end position="196"/>
    </location>
</feature>
<comment type="similarity">
    <text evidence="6">Belongs to the polysaccharide monooxygenase AA13 family.</text>
</comment>
<evidence type="ECO:0000313" key="9">
    <source>
        <dbReference type="EMBL" id="KAL2843439.1"/>
    </source>
</evidence>
<dbReference type="RefSeq" id="XP_070895617.1">
    <property type="nucleotide sequence ID" value="XM_071046554.1"/>
</dbReference>
<evidence type="ECO:0000256" key="5">
    <source>
        <dbReference type="ARBA" id="ARBA00023180"/>
    </source>
</evidence>
<feature type="signal peptide" evidence="7">
    <location>
        <begin position="1"/>
        <end position="20"/>
    </location>
</feature>
<evidence type="ECO:0000256" key="2">
    <source>
        <dbReference type="ARBA" id="ARBA00022723"/>
    </source>
</evidence>
<dbReference type="Proteomes" id="UP001610444">
    <property type="component" value="Unassembled WGS sequence"/>
</dbReference>
<dbReference type="EMBL" id="JBFXLR010000046">
    <property type="protein sequence ID" value="KAL2843439.1"/>
    <property type="molecule type" value="Genomic_DNA"/>
</dbReference>
<comment type="caution">
    <text evidence="9">The sequence shown here is derived from an EMBL/GenBank/DDBJ whole genome shotgun (WGS) entry which is preliminary data.</text>
</comment>
<dbReference type="Gene3D" id="2.70.50.70">
    <property type="match status" value="1"/>
</dbReference>
<accession>A0ABR4JTU9</accession>
<keyword evidence="2" id="KW-0479">Metal-binding</keyword>
<dbReference type="GeneID" id="98161718"/>
<evidence type="ECO:0000256" key="1">
    <source>
        <dbReference type="ARBA" id="ARBA00001973"/>
    </source>
</evidence>
<protein>
    <recommendedName>
        <fullName evidence="8">Chitin-binding type-4 domain-containing protein</fullName>
    </recommendedName>
</protein>
<evidence type="ECO:0000256" key="4">
    <source>
        <dbReference type="ARBA" id="ARBA00023157"/>
    </source>
</evidence>
<comment type="cofactor">
    <cofactor evidence="1">
        <name>Cu(2+)</name>
        <dbReference type="ChEBI" id="CHEBI:29036"/>
    </cofactor>
</comment>
<evidence type="ECO:0000313" key="10">
    <source>
        <dbReference type="Proteomes" id="UP001610444"/>
    </source>
</evidence>
<keyword evidence="3" id="KW-0186">Copper</keyword>